<accession>M3K067</accession>
<feature type="non-terminal residue" evidence="2">
    <location>
        <position position="1"/>
    </location>
</feature>
<gene>
    <name evidence="2" type="ORF">G210_1459</name>
</gene>
<dbReference type="SUPFAM" id="SSF56815">
    <property type="entry name" value="Sec1/munc18-like (SM) proteins"/>
    <property type="match status" value="1"/>
</dbReference>
<dbReference type="eggNOG" id="KOG1299">
    <property type="taxonomic scope" value="Eukaryota"/>
</dbReference>
<dbReference type="GO" id="GO:0016192">
    <property type="term" value="P:vesicle-mediated transport"/>
    <property type="evidence" value="ECO:0007669"/>
    <property type="project" value="InterPro"/>
</dbReference>
<dbReference type="HOGENOM" id="CLU_936885_0_0_1"/>
<reference evidence="2 3" key="1">
    <citation type="submission" date="2013-02" db="EMBL/GenBank/DDBJ databases">
        <title>Genome sequence of Candida maltosa Xu316, a potential industrial strain for xylitol and ethanol production.</title>
        <authorList>
            <person name="Yu J."/>
            <person name="Wang Q."/>
            <person name="Geng X."/>
            <person name="Bao W."/>
            <person name="He P."/>
            <person name="Cai J."/>
        </authorList>
    </citation>
    <scope>NUCLEOTIDE SEQUENCE [LARGE SCALE GENOMIC DNA]</scope>
    <source>
        <strain evidence="3">Xu316</strain>
    </source>
</reference>
<dbReference type="InterPro" id="IPR036045">
    <property type="entry name" value="Sec1-like_sf"/>
</dbReference>
<name>M3K067_CANMX</name>
<dbReference type="Pfam" id="PF00995">
    <property type="entry name" value="Sec1"/>
    <property type="match status" value="1"/>
</dbReference>
<dbReference type="InterPro" id="IPR001619">
    <property type="entry name" value="Sec1-like"/>
</dbReference>
<evidence type="ECO:0000256" key="1">
    <source>
        <dbReference type="ARBA" id="ARBA00009884"/>
    </source>
</evidence>
<proteinExistence type="inferred from homology"/>
<dbReference type="OrthoDB" id="10266265at2759"/>
<comment type="similarity">
    <text evidence="1">Belongs to the STXBP/unc-18/SEC1 family.</text>
</comment>
<dbReference type="AlphaFoldDB" id="M3K067"/>
<evidence type="ECO:0000313" key="3">
    <source>
        <dbReference type="Proteomes" id="UP000011777"/>
    </source>
</evidence>
<sequence>NADSPPLLLLLDRKNDPITPLVTPWTYQSMIHEFLGIDKNVVQVLSNDGTSSIVLSPETDSFYRESMYLNYGDLTEKFQRYVEKYKSETKQSSIDNLKSSNLSELKKVLTKYPEFKKFSTNVMTHLNLISEIDKQISQQHLWDVGELQQTIAGGLDNQQNIRTRVSEVLDSKKVSTINKIKLVLLYVYRFDNTRDDVSLFLAKLNNPETTSPLPTPSQVELIRNFRSGGGTIVTKTHQPQGLTDLFANKKIDINKLFNRGNASENVYLSYTPRLSEILSSVIHPTTQQNTYGLSSLVPDKVKQQYGAGVIDEPVQDIIIYIKGGVTYEERNI</sequence>
<evidence type="ECO:0000313" key="2">
    <source>
        <dbReference type="EMBL" id="EMG48049.1"/>
    </source>
</evidence>
<protein>
    <submittedName>
        <fullName evidence="2">Uncharacterized protein</fullName>
    </submittedName>
</protein>
<keyword evidence="3" id="KW-1185">Reference proteome</keyword>
<dbReference type="PANTHER" id="PTHR11679">
    <property type="entry name" value="VESICLE PROTEIN SORTING-ASSOCIATED"/>
    <property type="match status" value="1"/>
</dbReference>
<dbReference type="Proteomes" id="UP000011777">
    <property type="component" value="Unassembled WGS sequence"/>
</dbReference>
<organism evidence="2 3">
    <name type="scientific">Candida maltosa (strain Xu316)</name>
    <name type="common">Yeast</name>
    <dbReference type="NCBI Taxonomy" id="1245528"/>
    <lineage>
        <taxon>Eukaryota</taxon>
        <taxon>Fungi</taxon>
        <taxon>Dikarya</taxon>
        <taxon>Ascomycota</taxon>
        <taxon>Saccharomycotina</taxon>
        <taxon>Pichiomycetes</taxon>
        <taxon>Debaryomycetaceae</taxon>
        <taxon>Candida/Lodderomyces clade</taxon>
        <taxon>Candida</taxon>
    </lineage>
</organism>
<dbReference type="InterPro" id="IPR043127">
    <property type="entry name" value="Sec-1-like_dom3a"/>
</dbReference>
<dbReference type="STRING" id="1245528.M3K067"/>
<dbReference type="OMA" id="RVIDEIM"/>
<dbReference type="Gene3D" id="3.90.830.10">
    <property type="entry name" value="Syntaxin Binding Protein 1, Chain A, domain 2"/>
    <property type="match status" value="1"/>
</dbReference>
<comment type="caution">
    <text evidence="2">The sequence shown here is derived from an EMBL/GenBank/DDBJ whole genome shotgun (WGS) entry which is preliminary data.</text>
</comment>
<dbReference type="EMBL" id="AOGT01001283">
    <property type="protein sequence ID" value="EMG48049.1"/>
    <property type="molecule type" value="Genomic_DNA"/>
</dbReference>